<evidence type="ECO:0000313" key="1">
    <source>
        <dbReference type="EMBL" id="AKJ72429.1"/>
    </source>
</evidence>
<keyword evidence="2" id="KW-1185">Reference proteome</keyword>
<dbReference type="EMBL" id="KR053201">
    <property type="protein sequence ID" value="AKJ72429.1"/>
    <property type="molecule type" value="Genomic_DNA"/>
</dbReference>
<dbReference type="KEGG" id="vg:26516044"/>
<evidence type="ECO:0000313" key="2">
    <source>
        <dbReference type="Proteomes" id="UP000204476"/>
    </source>
</evidence>
<proteinExistence type="predicted"/>
<organism evidence="1 2">
    <name type="scientific">Gordonia phage GTE8</name>
    <dbReference type="NCBI Taxonomy" id="1647475"/>
    <lineage>
        <taxon>Viruses</taxon>
        <taxon>Duplodnaviria</taxon>
        <taxon>Heunggongvirae</taxon>
        <taxon>Uroviricota</taxon>
        <taxon>Caudoviricetes</taxon>
        <taxon>Zierdtviridae</taxon>
        <taxon>Emilbogenvirinae</taxon>
        <taxon>Foxborovirus</taxon>
        <taxon>Foxborovirus GTE8</taxon>
    </lineage>
</organism>
<protein>
    <submittedName>
        <fullName evidence="1">Uncharacterized protein</fullName>
    </submittedName>
</protein>
<dbReference type="Proteomes" id="UP000204476">
    <property type="component" value="Genome"/>
</dbReference>
<dbReference type="RefSeq" id="YP_009187148.1">
    <property type="nucleotide sequence ID" value="NC_028653.1"/>
</dbReference>
<dbReference type="GeneID" id="26516044"/>
<gene>
    <name evidence="1" type="ORF">GTE8_86</name>
</gene>
<reference evidence="1 2" key="1">
    <citation type="journal article" date="2015" name="PLoS ONE">
        <title>Lysis to Kill: Evaluation of the Lytic Abilities, and Genomics of Nine Bacteriophages Infective for Gordonia spp. and Their Potential Use in Activated Sludge Foam Biocontrol.</title>
        <authorList>
            <person name="Dyson Z.A."/>
            <person name="Tucci J."/>
            <person name="Seviour R.J."/>
            <person name="Petrovski S."/>
        </authorList>
    </citation>
    <scope>NUCLEOTIDE SEQUENCE [LARGE SCALE GENOMIC DNA]</scope>
</reference>
<accession>A0A0K0N681</accession>
<name>A0A0K0N681_9CAUD</name>
<sequence length="67" mass="7735">MWPRHEKFRAEDYPDPEAVRALEELVGEFGATDNMGPSDWDGMEALGNFLEKYQVTRIDTTKKDTND</sequence>